<sequence length="205" mass="21935">MAMAGPSTPEVGRYTFPSSQGTVSGIVGIGLVILLVVVIAVDGWGLDGLRVQLALVAFGVLTWALMLRPKILVRGGRLVLRNPFHELSLPLHLVDDVEVRAVTKVHSGARTYVGIAVGRKTRQMVRPTTMGAPLGPFGMRRSEGSPAGDTNADLLEEWVNRAAADARRDAKRLGAGEEEIRRTPFVGLYAALGVLVVAFVVTLFL</sequence>
<dbReference type="EMBL" id="RDBE01000006">
    <property type="protein sequence ID" value="RLV49951.1"/>
    <property type="molecule type" value="Genomic_DNA"/>
</dbReference>
<name>A0A3L8P4A9_9ACTN</name>
<feature type="transmembrane region" description="Helical" evidence="1">
    <location>
        <begin position="21"/>
        <end position="43"/>
    </location>
</feature>
<reference evidence="2 3" key="1">
    <citation type="submission" date="2018-10" db="EMBL/GenBank/DDBJ databases">
        <title>Marmoricola sp. 4Q3S-7 whole genome shotgun sequence.</title>
        <authorList>
            <person name="Li F."/>
        </authorList>
    </citation>
    <scope>NUCLEOTIDE SEQUENCE [LARGE SCALE GENOMIC DNA]</scope>
    <source>
        <strain evidence="2 3">4Q3S-7</strain>
    </source>
</reference>
<evidence type="ECO:0000313" key="3">
    <source>
        <dbReference type="Proteomes" id="UP000281708"/>
    </source>
</evidence>
<evidence type="ECO:0000256" key="1">
    <source>
        <dbReference type="SAM" id="Phobius"/>
    </source>
</evidence>
<accession>A0A3L8P4A9</accession>
<comment type="caution">
    <text evidence="2">The sequence shown here is derived from an EMBL/GenBank/DDBJ whole genome shotgun (WGS) entry which is preliminary data.</text>
</comment>
<protein>
    <recommendedName>
        <fullName evidence="4">PH domain-containing protein</fullName>
    </recommendedName>
</protein>
<evidence type="ECO:0008006" key="4">
    <source>
        <dbReference type="Google" id="ProtNLM"/>
    </source>
</evidence>
<feature type="transmembrane region" description="Helical" evidence="1">
    <location>
        <begin position="186"/>
        <end position="204"/>
    </location>
</feature>
<keyword evidence="3" id="KW-1185">Reference proteome</keyword>
<keyword evidence="1" id="KW-0812">Transmembrane</keyword>
<organism evidence="2 3">
    <name type="scientific">Nocardioides mangrovicus</name>
    <dbReference type="NCBI Taxonomy" id="2478913"/>
    <lineage>
        <taxon>Bacteria</taxon>
        <taxon>Bacillati</taxon>
        <taxon>Actinomycetota</taxon>
        <taxon>Actinomycetes</taxon>
        <taxon>Propionibacteriales</taxon>
        <taxon>Nocardioidaceae</taxon>
        <taxon>Nocardioides</taxon>
    </lineage>
</organism>
<evidence type="ECO:0000313" key="2">
    <source>
        <dbReference type="EMBL" id="RLV49951.1"/>
    </source>
</evidence>
<keyword evidence="1" id="KW-0472">Membrane</keyword>
<proteinExistence type="predicted"/>
<dbReference type="AlphaFoldDB" id="A0A3L8P4A9"/>
<feature type="transmembrane region" description="Helical" evidence="1">
    <location>
        <begin position="49"/>
        <end position="67"/>
    </location>
</feature>
<dbReference type="Proteomes" id="UP000281708">
    <property type="component" value="Unassembled WGS sequence"/>
</dbReference>
<keyword evidence="1" id="KW-1133">Transmembrane helix</keyword>
<gene>
    <name evidence="2" type="ORF">D9V37_08745</name>
</gene>